<feature type="domain" description="Carbohydrate-binding module family 96" evidence="4">
    <location>
        <begin position="94"/>
        <end position="257"/>
    </location>
</feature>
<evidence type="ECO:0000313" key="6">
    <source>
        <dbReference type="Proteomes" id="UP000093514"/>
    </source>
</evidence>
<proteinExistence type="predicted"/>
<reference evidence="6" key="1">
    <citation type="submission" date="2016-07" db="EMBL/GenBank/DDBJ databases">
        <authorList>
            <person name="Florea S."/>
            <person name="Webb J.S."/>
            <person name="Jaromczyk J."/>
            <person name="Schardl C.L."/>
        </authorList>
    </citation>
    <scope>NUCLEOTIDE SEQUENCE [LARGE SCALE GENOMIC DNA]</scope>
    <source>
        <strain evidence="6">Z6</strain>
    </source>
</reference>
<evidence type="ECO:0000259" key="4">
    <source>
        <dbReference type="Pfam" id="PF24517"/>
    </source>
</evidence>
<name>A0A1C0ADC6_9FIRM</name>
<dbReference type="RefSeq" id="WP_068714322.1">
    <property type="nucleotide sequence ID" value="NZ_LWDV01000003.1"/>
</dbReference>
<reference evidence="5 6" key="2">
    <citation type="submission" date="2016-08" db="EMBL/GenBank/DDBJ databases">
        <title>Orenia metallireducens sp. nov. strain Z6, a Novel Metal-reducing Firmicute from the Deep Subsurface.</title>
        <authorList>
            <person name="Maxim B.I."/>
            <person name="Kenneth K."/>
            <person name="Flynn T.M."/>
            <person name="Oloughlin E.J."/>
            <person name="Locke R.A."/>
            <person name="Weber J.R."/>
            <person name="Egan S.M."/>
            <person name="Mackie R.I."/>
            <person name="Cann I.K."/>
        </authorList>
    </citation>
    <scope>NUCLEOTIDE SEQUENCE [LARGE SCALE GENOMIC DNA]</scope>
    <source>
        <strain evidence="5 6">Z6</strain>
    </source>
</reference>
<evidence type="ECO:0000256" key="3">
    <source>
        <dbReference type="ARBA" id="ARBA00022729"/>
    </source>
</evidence>
<dbReference type="Pfam" id="PF24517">
    <property type="entry name" value="CBM96"/>
    <property type="match status" value="1"/>
</dbReference>
<evidence type="ECO:0000313" key="5">
    <source>
        <dbReference type="EMBL" id="OCL28616.1"/>
    </source>
</evidence>
<keyword evidence="2" id="KW-0964">Secreted</keyword>
<comment type="subcellular location">
    <subcellularLocation>
        <location evidence="1">Secreted</location>
    </subcellularLocation>
</comment>
<gene>
    <name evidence="5" type="ORF">U472_00215</name>
</gene>
<dbReference type="Proteomes" id="UP000093514">
    <property type="component" value="Unassembled WGS sequence"/>
</dbReference>
<evidence type="ECO:0000256" key="1">
    <source>
        <dbReference type="ARBA" id="ARBA00004613"/>
    </source>
</evidence>
<dbReference type="EMBL" id="LWDV01000003">
    <property type="protein sequence ID" value="OCL28616.1"/>
    <property type="molecule type" value="Genomic_DNA"/>
</dbReference>
<dbReference type="GO" id="GO:0005576">
    <property type="term" value="C:extracellular region"/>
    <property type="evidence" value="ECO:0007669"/>
    <property type="project" value="UniProtKB-SubCell"/>
</dbReference>
<sequence length="971" mass="111315">MLADLEGIINIINGPNDCKGYMTVPYNFNTTSTLEVASKNTLLGQYDVIPTYIDDFKSFIKVNQVGNLISEIFVNPNGQFAVLADIKPPPTYNITLNPTKDAFVRENVPTLNYGTEQQLMVGYSESKDEVYRAFIYFPVKENLPYEAKVKKAKLRFYKSPDFDPKIDIEVLLLKEHWDELGVTWDNQPNLDNIIVENSVGDGFGYVEIDITDLVTEWDETDKENYGFAIKAKDEKFDSVKSFYSSEYEYYPPELEIEYTLDIIYSAGRSETNGSITVEQDKDQDFKGFMNIKSSWDIDDLISSIDFSYQIKGSIEVLGHNLKGLIRPRFNSVDNFDGSLTPRFNLMDDLNSDFSINKPYMFGSIQPRFNSMDNLNGTLTPRIPGNSDLSSSITVSELEKLSYIEVWHKTLLKSNIKVKQNVTDDLTGSIKIRKSGFNAISSNIDVWYKEILESSLYVNSGYIKASILIPSEGITQKWSFVTTRQKGFSDLAIIGETLSPGRLDGSIDIYQISELYSLMKVRPFYHSHLSSEINIIREPGQIVGPKPNTEGLQFIWSDLSYNALITKIKVEHSLTMQGRIFARQTTNSYFSSQVNILRRERNKKSSYPYLAGQLKVRRLDPHDDIDGNINVLPYLWKEFKDLSSELNIIKEVSHIKGESYPNVGCSIKVELPYDKLNSSIFIKGQGQGNLSGNITISGDPDLLDLYLQQDDWIYNNSEIKSELYIGMTEAEWKAKETFVSGDAWTFWGRKYPETYNGMTRGIDYEVYSTKQTRYDFTETYYHLYYINKIYWQRQSNITGIIEVEPGVHYDINYSKPYLKGTIDIIKADKLDSSILIKSKRIKDLRSSIIINKFTMKLGDYLFPYDPPRGQYTGINIPKNYSEVQTLADTIIFDDPLILQEARIVIKYPLINADFYNKLLTLFEANNGANLYNFQDGINSQTYQVEIVDLTGTPWKKDYYQNVTLSLKPFKII</sequence>
<dbReference type="NCBIfam" id="NF033679">
    <property type="entry name" value="DNRLRE_dom"/>
    <property type="match status" value="1"/>
</dbReference>
<dbReference type="OrthoDB" id="1677173at2"/>
<keyword evidence="6" id="KW-1185">Reference proteome</keyword>
<protein>
    <recommendedName>
        <fullName evidence="4">Carbohydrate-binding module family 96 domain-containing protein</fullName>
    </recommendedName>
</protein>
<organism evidence="5 6">
    <name type="scientific">Orenia metallireducens</name>
    <dbReference type="NCBI Taxonomy" id="1413210"/>
    <lineage>
        <taxon>Bacteria</taxon>
        <taxon>Bacillati</taxon>
        <taxon>Bacillota</taxon>
        <taxon>Clostridia</taxon>
        <taxon>Halanaerobiales</taxon>
        <taxon>Halobacteroidaceae</taxon>
        <taxon>Orenia</taxon>
    </lineage>
</organism>
<keyword evidence="3" id="KW-0732">Signal</keyword>
<dbReference type="AlphaFoldDB" id="A0A1C0ADC6"/>
<dbReference type="Gene3D" id="2.60.120.970">
    <property type="match status" value="1"/>
</dbReference>
<dbReference type="InterPro" id="IPR055372">
    <property type="entry name" value="CBM96"/>
</dbReference>
<accession>A0A1C0ADC6</accession>
<comment type="caution">
    <text evidence="5">The sequence shown here is derived from an EMBL/GenBank/DDBJ whole genome shotgun (WGS) entry which is preliminary data.</text>
</comment>
<evidence type="ECO:0000256" key="2">
    <source>
        <dbReference type="ARBA" id="ARBA00022525"/>
    </source>
</evidence>